<organism evidence="11 12">
    <name type="scientific">Flavonifractor plautii 1_3_50AFAA</name>
    <dbReference type="NCBI Taxonomy" id="742738"/>
    <lineage>
        <taxon>Bacteria</taxon>
        <taxon>Bacillati</taxon>
        <taxon>Bacillota</taxon>
        <taxon>Clostridia</taxon>
        <taxon>Eubacteriales</taxon>
        <taxon>Oscillospiraceae</taxon>
        <taxon>Flavonifractor</taxon>
    </lineage>
</organism>
<dbReference type="InterPro" id="IPR003593">
    <property type="entry name" value="AAA+_ATPase"/>
</dbReference>
<accession>A0A096B5R1</accession>
<dbReference type="PANTHER" id="PTHR43394">
    <property type="entry name" value="ATP-DEPENDENT PERMEASE MDL1, MITOCHONDRIAL"/>
    <property type="match status" value="1"/>
</dbReference>
<sequence>MARRKKTEKRELSHEDIPRNTRATARRLLGRMARQWWKLLLVAGAALLSSASFTAIPLAVGMGIDRLVDAIRAFDGSAGVVETAAGALGLPVLLVAAAALFSSLMSYVQQYIIATVGEELTLSLRQDVSAKLNRLPLRYFDGHKTGDIMSRVTNDLEKVSSVMQVGLMQLVSSVFTIALAAAAMVMLSPRLFLVVLVSLALSMTATGYVSALAQRAYGGNMAAMGALTGKVEELYAGNRVVKVFNRQAAMLEEAEALNEAQFRAQRRAQFADYAIYPAIRVLGQLGFIATAVLGGGMALGGAITLGTVQAFLQYVNQIAEPVTEASYVITSLQAAIAGAERVFALLDEEEERPDAAGDASVITQGHVEFRHVRFGYTPERTLIHDLNLEVHPNEMVAIVGPTGGGKTTLVNLLMRFYELDGGSISIDGQDITALPRGELRRRIGMVLQDAWLFEGTIAENIAYGRRDATREEIVAAARAACCDHFIRTLPQGYDTPLSGETTGVSQGQMQLLTIARAMLTDPAILVLDEATSSVDTRTEVEIQKAMARLMEGKTSFVIAHRLSTIRSADLILVVRDGDIVERGTHRELMARNGFYASLYRSQFEAA</sequence>
<keyword evidence="12" id="KW-1185">Reference proteome</keyword>
<dbReference type="SUPFAM" id="SSF90123">
    <property type="entry name" value="ABC transporter transmembrane region"/>
    <property type="match status" value="1"/>
</dbReference>
<dbReference type="PROSITE" id="PS50929">
    <property type="entry name" value="ABC_TM1F"/>
    <property type="match status" value="1"/>
</dbReference>
<evidence type="ECO:0000256" key="8">
    <source>
        <dbReference type="SAM" id="Phobius"/>
    </source>
</evidence>
<evidence type="ECO:0000256" key="3">
    <source>
        <dbReference type="ARBA" id="ARBA00022692"/>
    </source>
</evidence>
<comment type="caution">
    <text evidence="11">The sequence shown here is derived from an EMBL/GenBank/DDBJ whole genome shotgun (WGS) entry which is preliminary data.</text>
</comment>
<keyword evidence="4" id="KW-0547">Nucleotide-binding</keyword>
<evidence type="ECO:0000313" key="11">
    <source>
        <dbReference type="EMBL" id="KGF54276.1"/>
    </source>
</evidence>
<dbReference type="HOGENOM" id="CLU_000604_84_4_9"/>
<dbReference type="InterPro" id="IPR039421">
    <property type="entry name" value="Type_1_exporter"/>
</dbReference>
<dbReference type="Pfam" id="PF00005">
    <property type="entry name" value="ABC_tran"/>
    <property type="match status" value="1"/>
</dbReference>
<proteinExistence type="predicted"/>
<evidence type="ECO:0000256" key="5">
    <source>
        <dbReference type="ARBA" id="ARBA00022840"/>
    </source>
</evidence>
<dbReference type="GO" id="GO:0005524">
    <property type="term" value="F:ATP binding"/>
    <property type="evidence" value="ECO:0007669"/>
    <property type="project" value="UniProtKB-KW"/>
</dbReference>
<keyword evidence="6 8" id="KW-1133">Transmembrane helix</keyword>
<dbReference type="CDD" id="cd18547">
    <property type="entry name" value="ABC_6TM_Tm288_like"/>
    <property type="match status" value="1"/>
</dbReference>
<evidence type="ECO:0008006" key="13">
    <source>
        <dbReference type="Google" id="ProtNLM"/>
    </source>
</evidence>
<dbReference type="FunFam" id="3.40.50.300:FF:000287">
    <property type="entry name" value="Multidrug ABC transporter ATP-binding protein"/>
    <property type="match status" value="1"/>
</dbReference>
<feature type="transmembrane region" description="Helical" evidence="8">
    <location>
        <begin position="191"/>
        <end position="211"/>
    </location>
</feature>
<dbReference type="GO" id="GO:0016887">
    <property type="term" value="F:ATP hydrolysis activity"/>
    <property type="evidence" value="ECO:0007669"/>
    <property type="project" value="InterPro"/>
</dbReference>
<name>A0A096B5R1_FLAPL</name>
<gene>
    <name evidence="11" type="ORF">HMPREF9460_02969</name>
</gene>
<evidence type="ECO:0000259" key="10">
    <source>
        <dbReference type="PROSITE" id="PS50929"/>
    </source>
</evidence>
<evidence type="ECO:0000256" key="4">
    <source>
        <dbReference type="ARBA" id="ARBA00022741"/>
    </source>
</evidence>
<evidence type="ECO:0000313" key="12">
    <source>
        <dbReference type="Proteomes" id="UP000029585"/>
    </source>
</evidence>
<dbReference type="PANTHER" id="PTHR43394:SF1">
    <property type="entry name" value="ATP-BINDING CASSETTE SUB-FAMILY B MEMBER 10, MITOCHONDRIAL"/>
    <property type="match status" value="1"/>
</dbReference>
<dbReference type="PATRIC" id="fig|742738.3.peg.3052"/>
<dbReference type="InterPro" id="IPR017871">
    <property type="entry name" value="ABC_transporter-like_CS"/>
</dbReference>
<dbReference type="Gene3D" id="3.40.50.300">
    <property type="entry name" value="P-loop containing nucleotide triphosphate hydrolases"/>
    <property type="match status" value="1"/>
</dbReference>
<evidence type="ECO:0000256" key="1">
    <source>
        <dbReference type="ARBA" id="ARBA00004651"/>
    </source>
</evidence>
<dbReference type="AlphaFoldDB" id="A0A096B5R1"/>
<dbReference type="RefSeq" id="WP_044942224.1">
    <property type="nucleotide sequence ID" value="NZ_KN174164.1"/>
</dbReference>
<feature type="domain" description="ABC transmembrane type-1" evidence="10">
    <location>
        <begin position="40"/>
        <end position="334"/>
    </location>
</feature>
<comment type="subcellular location">
    <subcellularLocation>
        <location evidence="1">Cell membrane</location>
        <topology evidence="1">Multi-pass membrane protein</topology>
    </subcellularLocation>
</comment>
<dbReference type="GO" id="GO:0005886">
    <property type="term" value="C:plasma membrane"/>
    <property type="evidence" value="ECO:0007669"/>
    <property type="project" value="UniProtKB-SubCell"/>
</dbReference>
<protein>
    <recommendedName>
        <fullName evidence="13">ABC transporter</fullName>
    </recommendedName>
</protein>
<reference evidence="11 12" key="1">
    <citation type="submission" date="2011-08" db="EMBL/GenBank/DDBJ databases">
        <title>The Genome Sequence of Clostridium orbiscindens 1_3_50AFAA.</title>
        <authorList>
            <consortium name="The Broad Institute Genome Sequencing Platform"/>
            <person name="Earl A."/>
            <person name="Ward D."/>
            <person name="Feldgarden M."/>
            <person name="Gevers D."/>
            <person name="Daigneault M."/>
            <person name="Strauss J."/>
            <person name="Allen-Vercoe E."/>
            <person name="Young S.K."/>
            <person name="Zeng Q."/>
            <person name="Gargeya S."/>
            <person name="Fitzgerald M."/>
            <person name="Haas B."/>
            <person name="Abouelleil A."/>
            <person name="Alvarado L."/>
            <person name="Arachchi H.M."/>
            <person name="Berlin A."/>
            <person name="Brown A."/>
            <person name="Chapman S.B."/>
            <person name="Chen Z."/>
            <person name="Dunbar C."/>
            <person name="Freedman E."/>
            <person name="Gearin G."/>
            <person name="Gellesch M."/>
            <person name="Goldberg J."/>
            <person name="Griggs A."/>
            <person name="Gujja S."/>
            <person name="Heiman D."/>
            <person name="Howarth C."/>
            <person name="Larson L."/>
            <person name="Lui A."/>
            <person name="MacDonald P.J.P."/>
            <person name="Montmayeur A."/>
            <person name="Murphy C."/>
            <person name="Neiman D."/>
            <person name="Pearson M."/>
            <person name="Priest M."/>
            <person name="Roberts A."/>
            <person name="Saif S."/>
            <person name="Shea T."/>
            <person name="Shenoy N."/>
            <person name="Sisk P."/>
            <person name="Stolte C."/>
            <person name="Sykes S."/>
            <person name="Wortman J."/>
            <person name="Nusbaum C."/>
            <person name="Birren B."/>
        </authorList>
    </citation>
    <scope>NUCLEOTIDE SEQUENCE [LARGE SCALE GENOMIC DNA]</scope>
    <source>
        <strain evidence="11 12">1_3_50AFAA</strain>
    </source>
</reference>
<dbReference type="GO" id="GO:0015421">
    <property type="term" value="F:ABC-type oligopeptide transporter activity"/>
    <property type="evidence" value="ECO:0007669"/>
    <property type="project" value="TreeGrafter"/>
</dbReference>
<dbReference type="InterPro" id="IPR027417">
    <property type="entry name" value="P-loop_NTPase"/>
</dbReference>
<dbReference type="SMART" id="SM00382">
    <property type="entry name" value="AAA"/>
    <property type="match status" value="1"/>
</dbReference>
<feature type="transmembrane region" description="Helical" evidence="8">
    <location>
        <begin position="285"/>
        <end position="312"/>
    </location>
</feature>
<dbReference type="InterPro" id="IPR036640">
    <property type="entry name" value="ABC1_TM_sf"/>
</dbReference>
<dbReference type="Proteomes" id="UP000029585">
    <property type="component" value="Unassembled WGS sequence"/>
</dbReference>
<feature type="domain" description="ABC transporter" evidence="9">
    <location>
        <begin position="367"/>
        <end position="601"/>
    </location>
</feature>
<dbReference type="InterPro" id="IPR003439">
    <property type="entry name" value="ABC_transporter-like_ATP-bd"/>
</dbReference>
<feature type="transmembrane region" description="Helical" evidence="8">
    <location>
        <begin position="36"/>
        <end position="64"/>
    </location>
</feature>
<keyword evidence="3 8" id="KW-0812">Transmembrane</keyword>
<dbReference type="SUPFAM" id="SSF52540">
    <property type="entry name" value="P-loop containing nucleoside triphosphate hydrolases"/>
    <property type="match status" value="1"/>
</dbReference>
<feature type="transmembrane region" description="Helical" evidence="8">
    <location>
        <begin position="84"/>
        <end position="104"/>
    </location>
</feature>
<dbReference type="EMBL" id="ADLO01000091">
    <property type="protein sequence ID" value="KGF54276.1"/>
    <property type="molecule type" value="Genomic_DNA"/>
</dbReference>
<keyword evidence="2" id="KW-0813">Transport</keyword>
<dbReference type="Pfam" id="PF00664">
    <property type="entry name" value="ABC_membrane"/>
    <property type="match status" value="1"/>
</dbReference>
<dbReference type="eggNOG" id="COG1132">
    <property type="taxonomic scope" value="Bacteria"/>
</dbReference>
<evidence type="ECO:0000256" key="2">
    <source>
        <dbReference type="ARBA" id="ARBA00022448"/>
    </source>
</evidence>
<dbReference type="CDD" id="cd03254">
    <property type="entry name" value="ABCC_Glucan_exporter_like"/>
    <property type="match status" value="1"/>
</dbReference>
<dbReference type="Gene3D" id="1.20.1560.10">
    <property type="entry name" value="ABC transporter type 1, transmembrane domain"/>
    <property type="match status" value="1"/>
</dbReference>
<evidence type="ECO:0000256" key="7">
    <source>
        <dbReference type="ARBA" id="ARBA00023136"/>
    </source>
</evidence>
<dbReference type="PROSITE" id="PS00211">
    <property type="entry name" value="ABC_TRANSPORTER_1"/>
    <property type="match status" value="1"/>
</dbReference>
<evidence type="ECO:0000256" key="6">
    <source>
        <dbReference type="ARBA" id="ARBA00022989"/>
    </source>
</evidence>
<keyword evidence="5" id="KW-0067">ATP-binding</keyword>
<feature type="transmembrane region" description="Helical" evidence="8">
    <location>
        <begin position="165"/>
        <end position="185"/>
    </location>
</feature>
<keyword evidence="7 8" id="KW-0472">Membrane</keyword>
<evidence type="ECO:0000259" key="9">
    <source>
        <dbReference type="PROSITE" id="PS50893"/>
    </source>
</evidence>
<dbReference type="PROSITE" id="PS50893">
    <property type="entry name" value="ABC_TRANSPORTER_2"/>
    <property type="match status" value="1"/>
</dbReference>
<dbReference type="InterPro" id="IPR011527">
    <property type="entry name" value="ABC1_TM_dom"/>
</dbReference>